<organism evidence="2 3">
    <name type="scientific">Roridomyces roridus</name>
    <dbReference type="NCBI Taxonomy" id="1738132"/>
    <lineage>
        <taxon>Eukaryota</taxon>
        <taxon>Fungi</taxon>
        <taxon>Dikarya</taxon>
        <taxon>Basidiomycota</taxon>
        <taxon>Agaricomycotina</taxon>
        <taxon>Agaricomycetes</taxon>
        <taxon>Agaricomycetidae</taxon>
        <taxon>Agaricales</taxon>
        <taxon>Marasmiineae</taxon>
        <taxon>Mycenaceae</taxon>
        <taxon>Roridomyces</taxon>
    </lineage>
</organism>
<sequence length="399" mass="42893">MKLASFFVYLFVLALATASSAAHPRQHLDLAARQTQPQPPTGLNNTDLEKSFQSLCSTSSSATGQNAIQADIKFATTVWQLLSEGLLLGQLNLGPCSGPTPSMQGAYNSMIQSWNNVLASSQATATGNIPTPLSQQVLANYSAMANSLEASAQATSQQFTDVMNTFNAFLDLTGECAAIMRANPGKYPIGFFRRQTQAGSQYAALQTQISGFIYHDAVGAGCCNQDNGFGNEPAVSLFSQFAPAVLRISGTGSGRCGRPNRLYHRRKQPEPYAQSQLQNALIQLGMSDQMTQSMSAQVQSFSSIWSAVRSDCEEIAQYITFAEPLAEIPQAFWATLTGVTCVYESMATGMQKYATGLASSGFPKAKRASKDESANFADQLHAEVQALVSSAREQARNYN</sequence>
<keyword evidence="1" id="KW-0732">Signal</keyword>
<dbReference type="Proteomes" id="UP001221142">
    <property type="component" value="Unassembled WGS sequence"/>
</dbReference>
<evidence type="ECO:0000313" key="3">
    <source>
        <dbReference type="Proteomes" id="UP001221142"/>
    </source>
</evidence>
<protein>
    <recommendedName>
        <fullName evidence="4">Secreted protein</fullName>
    </recommendedName>
</protein>
<evidence type="ECO:0008006" key="4">
    <source>
        <dbReference type="Google" id="ProtNLM"/>
    </source>
</evidence>
<proteinExistence type="predicted"/>
<reference evidence="2" key="1">
    <citation type="submission" date="2023-03" db="EMBL/GenBank/DDBJ databases">
        <title>Massive genome expansion in bonnet fungi (Mycena s.s.) driven by repeated elements and novel gene families across ecological guilds.</title>
        <authorList>
            <consortium name="Lawrence Berkeley National Laboratory"/>
            <person name="Harder C.B."/>
            <person name="Miyauchi S."/>
            <person name="Viragh M."/>
            <person name="Kuo A."/>
            <person name="Thoen E."/>
            <person name="Andreopoulos B."/>
            <person name="Lu D."/>
            <person name="Skrede I."/>
            <person name="Drula E."/>
            <person name="Henrissat B."/>
            <person name="Morin E."/>
            <person name="Kohler A."/>
            <person name="Barry K."/>
            <person name="LaButti K."/>
            <person name="Morin E."/>
            <person name="Salamov A."/>
            <person name="Lipzen A."/>
            <person name="Mereny Z."/>
            <person name="Hegedus B."/>
            <person name="Baldrian P."/>
            <person name="Stursova M."/>
            <person name="Weitz H."/>
            <person name="Taylor A."/>
            <person name="Grigoriev I.V."/>
            <person name="Nagy L.G."/>
            <person name="Martin F."/>
            <person name="Kauserud H."/>
        </authorList>
    </citation>
    <scope>NUCLEOTIDE SEQUENCE</scope>
    <source>
        <strain evidence="2">9284</strain>
    </source>
</reference>
<accession>A0AAD7BKX4</accession>
<comment type="caution">
    <text evidence="2">The sequence shown here is derived from an EMBL/GenBank/DDBJ whole genome shotgun (WGS) entry which is preliminary data.</text>
</comment>
<name>A0AAD7BKX4_9AGAR</name>
<dbReference type="EMBL" id="JARKIF010000013">
    <property type="protein sequence ID" value="KAJ7624358.1"/>
    <property type="molecule type" value="Genomic_DNA"/>
</dbReference>
<feature type="signal peptide" evidence="1">
    <location>
        <begin position="1"/>
        <end position="21"/>
    </location>
</feature>
<evidence type="ECO:0000313" key="2">
    <source>
        <dbReference type="EMBL" id="KAJ7624358.1"/>
    </source>
</evidence>
<feature type="chain" id="PRO_5042102186" description="Secreted protein" evidence="1">
    <location>
        <begin position="22"/>
        <end position="399"/>
    </location>
</feature>
<keyword evidence="3" id="KW-1185">Reference proteome</keyword>
<dbReference type="AlphaFoldDB" id="A0AAD7BKX4"/>
<gene>
    <name evidence="2" type="ORF">FB45DRAFT_1030514</name>
</gene>
<evidence type="ECO:0000256" key="1">
    <source>
        <dbReference type="SAM" id="SignalP"/>
    </source>
</evidence>